<dbReference type="PROSITE" id="PS51450">
    <property type="entry name" value="LRR"/>
    <property type="match status" value="2"/>
</dbReference>
<dbReference type="AlphaFoldDB" id="A0A396J122"/>
<feature type="compositionally biased region" description="Low complexity" evidence="14">
    <location>
        <begin position="811"/>
        <end position="821"/>
    </location>
</feature>
<dbReference type="GO" id="GO:0005886">
    <property type="term" value="C:plasma membrane"/>
    <property type="evidence" value="ECO:0007669"/>
    <property type="project" value="UniProtKB-SubCell"/>
</dbReference>
<proteinExistence type="inferred from homology"/>
<sequence length="1150" mass="125469">MATTAIFLTFIALTLTHSAAAATQINSSHSEIQALTIFKLNLLDPLNALTTWDPSTPSAPCDWHGILCYNNNNRVHTIRLPRLQLTGSISSSLSNLSQLRKLSLHSNNLNSSIPSSLSHCLFLRAVYLHNNSLSGYLPPSLLTLTNLQILNLARNFLSGTIPNNLSNSLRFLDLSSNSFSGNIPGNFSSKSHLQLINLSHNDFTGGIPFTVGALQHLEYLWLDSNHLHGTLPSAVANCSSMVHLSAEDNFIGGFVPSTIGTMPKLQVLSLSRNQLSGFVPTTLFCNEDNNNNNNATNLRIVQLGFNRITGISNPQNGKCIDYFLEILDLKENHIIHTLFPSWLTNVKSLKGLDLSGNSFSGVLPQDIGDLFLLEELRLSDNLLSGVVPSSIVKCRLLKVLYLQRNRLSGLIPYFLGELKSLKELSLGGNYFTGSIPKSYGMLNELEILDLSNNKLNGILPSEIMQLGNMSVLNLSNNRFSSQVSFQIGDLTALQVLNLSHCGFSGSVPATLGNLMKLRVLDLSKQNLSGELPVEVFGLPSLEVVALDENHLNGSVPEGFSSIVSLKYLNLSSNDFVGSIPTTYGFLSSLVVLSLSRNFISGSIPNQIGGCSQLEVLELQSNRLAGNIVPSVISKLSRLKELNLGHNGFKGEIPDEISKCSALNSLDLDGNHFTGHIPQSLSKLSNLKTLNLSSNQLTGVIPVGLSRISGLKYLNVSNNNLDGEIPPMLSSRFNDPSVYAMNKKLCGKPLHRECGKSKRRKRKRLIIIIGVAAAGLCLLALCCCGYVYSLLRWRRKLREGVTGEKKRSPSAGSNGERNSRGSGENGGPKLIVFNNKITYAETLEATRNFDEENVLSRGKHGLVFKASYQDGMVLSIRRLPNGSTLMDEATFRKEAESLGKVKHRNLTVLRGYYAGPPPDVRLLVYDYMPNGNLGTLLQEASQQDGHVLNWPMRHLIALGIARGLGYLHSVEIVHGDVKPQNVLFDADFEAHLSEFGLDRLTMINSPIETTASSSTTTPVGSLGYVAPEAVLSGQVTKEGDIYSFGIVLLEILTGRKAVMFTQDEDIVKWVKKQLQRGLISELLEPGLLEIDQESSEWEEFLLGVKVALLCTAHDPLDRPSINDIVFMLEGCRVGPDIPSSADPTTLPSPAS</sequence>
<dbReference type="InterPro" id="IPR050647">
    <property type="entry name" value="Plant_LRR-RLKs"/>
</dbReference>
<comment type="subcellular location">
    <subcellularLocation>
        <location evidence="1">Cell membrane</location>
        <topology evidence="1">Single-pass type I membrane protein</topology>
    </subcellularLocation>
</comment>
<feature type="chain" id="PRO_5017200936" description="Protein kinase domain-containing protein" evidence="16">
    <location>
        <begin position="22"/>
        <end position="1150"/>
    </location>
</feature>
<keyword evidence="3" id="KW-1003">Cell membrane</keyword>
<evidence type="ECO:0000256" key="12">
    <source>
        <dbReference type="ARBA" id="ARBA00023170"/>
    </source>
</evidence>
<dbReference type="FunFam" id="1.10.510.10:FF:000192">
    <property type="entry name" value="LRR receptor-like serine/threonine-protein kinase RPK2"/>
    <property type="match status" value="1"/>
</dbReference>
<evidence type="ECO:0000256" key="15">
    <source>
        <dbReference type="SAM" id="Phobius"/>
    </source>
</evidence>
<dbReference type="InterPro" id="IPR032675">
    <property type="entry name" value="LRR_dom_sf"/>
</dbReference>
<dbReference type="Gene3D" id="3.80.10.10">
    <property type="entry name" value="Ribonuclease Inhibitor"/>
    <property type="match status" value="6"/>
</dbReference>
<feature type="signal peptide" evidence="16">
    <location>
        <begin position="1"/>
        <end position="21"/>
    </location>
</feature>
<accession>A0A396J122</accession>
<dbReference type="InterPro" id="IPR011009">
    <property type="entry name" value="Kinase-like_dom_sf"/>
</dbReference>
<dbReference type="InterPro" id="IPR001611">
    <property type="entry name" value="Leu-rich_rpt"/>
</dbReference>
<evidence type="ECO:0000256" key="16">
    <source>
        <dbReference type="SAM" id="SignalP"/>
    </source>
</evidence>
<dbReference type="OMA" id="SIVNCRL"/>
<dbReference type="GO" id="GO:0005524">
    <property type="term" value="F:ATP binding"/>
    <property type="evidence" value="ECO:0007669"/>
    <property type="project" value="UniProtKB-KW"/>
</dbReference>
<dbReference type="SMART" id="SM00369">
    <property type="entry name" value="LRR_TYP"/>
    <property type="match status" value="14"/>
</dbReference>
<dbReference type="EMBL" id="PSQE01000003">
    <property type="protein sequence ID" value="RHN71072.1"/>
    <property type="molecule type" value="Genomic_DNA"/>
</dbReference>
<evidence type="ECO:0000256" key="5">
    <source>
        <dbReference type="ARBA" id="ARBA00022692"/>
    </source>
</evidence>
<evidence type="ECO:0000256" key="7">
    <source>
        <dbReference type="ARBA" id="ARBA00022737"/>
    </source>
</evidence>
<keyword evidence="10 15" id="KW-1133">Transmembrane helix</keyword>
<feature type="region of interest" description="Disordered" evidence="14">
    <location>
        <begin position="800"/>
        <end position="828"/>
    </location>
</feature>
<organism evidence="18 19">
    <name type="scientific">Medicago truncatula</name>
    <name type="common">Barrel medic</name>
    <name type="synonym">Medicago tribuloides</name>
    <dbReference type="NCBI Taxonomy" id="3880"/>
    <lineage>
        <taxon>Eukaryota</taxon>
        <taxon>Viridiplantae</taxon>
        <taxon>Streptophyta</taxon>
        <taxon>Embryophyta</taxon>
        <taxon>Tracheophyta</taxon>
        <taxon>Spermatophyta</taxon>
        <taxon>Magnoliopsida</taxon>
        <taxon>eudicotyledons</taxon>
        <taxon>Gunneridae</taxon>
        <taxon>Pentapetalae</taxon>
        <taxon>rosids</taxon>
        <taxon>fabids</taxon>
        <taxon>Fabales</taxon>
        <taxon>Fabaceae</taxon>
        <taxon>Papilionoideae</taxon>
        <taxon>50 kb inversion clade</taxon>
        <taxon>NPAAA clade</taxon>
        <taxon>Hologalegina</taxon>
        <taxon>IRL clade</taxon>
        <taxon>Trifolieae</taxon>
        <taxon>Medicago</taxon>
    </lineage>
</organism>
<reference evidence="19" key="1">
    <citation type="journal article" date="2018" name="Nat. Plants">
        <title>Whole-genome landscape of Medicago truncatula symbiotic genes.</title>
        <authorList>
            <person name="Pecrix Y."/>
            <person name="Staton S.E."/>
            <person name="Sallet E."/>
            <person name="Lelandais-Briere C."/>
            <person name="Moreau S."/>
            <person name="Carrere S."/>
            <person name="Blein T."/>
            <person name="Jardinaud M.F."/>
            <person name="Latrasse D."/>
            <person name="Zouine M."/>
            <person name="Zahm M."/>
            <person name="Kreplak J."/>
            <person name="Mayjonade B."/>
            <person name="Satge C."/>
            <person name="Perez M."/>
            <person name="Cauet S."/>
            <person name="Marande W."/>
            <person name="Chantry-Darmon C."/>
            <person name="Lopez-Roques C."/>
            <person name="Bouchez O."/>
            <person name="Berard A."/>
            <person name="Debelle F."/>
            <person name="Munos S."/>
            <person name="Bendahmane A."/>
            <person name="Berges H."/>
            <person name="Niebel A."/>
            <person name="Buitink J."/>
            <person name="Frugier F."/>
            <person name="Benhamed M."/>
            <person name="Crespi M."/>
            <person name="Gouzy J."/>
            <person name="Gamas P."/>
        </authorList>
    </citation>
    <scope>NUCLEOTIDE SEQUENCE [LARGE SCALE GENOMIC DNA]</scope>
    <source>
        <strain evidence="19">cv. Jemalong A17</strain>
    </source>
</reference>
<keyword evidence="4" id="KW-0433">Leucine-rich repeat</keyword>
<evidence type="ECO:0000256" key="2">
    <source>
        <dbReference type="ARBA" id="ARBA00008684"/>
    </source>
</evidence>
<dbReference type="Pfam" id="PF00560">
    <property type="entry name" value="LRR_1"/>
    <property type="match status" value="10"/>
</dbReference>
<dbReference type="Gene3D" id="3.30.200.20">
    <property type="entry name" value="Phosphorylase Kinase, domain 1"/>
    <property type="match status" value="1"/>
</dbReference>
<dbReference type="Proteomes" id="UP000265566">
    <property type="component" value="Chromosome 3"/>
</dbReference>
<dbReference type="FunFam" id="3.80.10.10:FF:000095">
    <property type="entry name" value="LRR receptor-like serine/threonine-protein kinase GSO1"/>
    <property type="match status" value="2"/>
</dbReference>
<dbReference type="InterPro" id="IPR000719">
    <property type="entry name" value="Prot_kinase_dom"/>
</dbReference>
<evidence type="ECO:0000256" key="3">
    <source>
        <dbReference type="ARBA" id="ARBA00022475"/>
    </source>
</evidence>
<keyword evidence="18" id="KW-0808">Transferase</keyword>
<dbReference type="SUPFAM" id="SSF56112">
    <property type="entry name" value="Protein kinase-like (PK-like)"/>
    <property type="match status" value="1"/>
</dbReference>
<dbReference type="FunFam" id="3.80.10.10:FF:000299">
    <property type="entry name" value="Piriformospora indica-insensitive protein 2"/>
    <property type="match status" value="1"/>
</dbReference>
<dbReference type="SUPFAM" id="SSF52058">
    <property type="entry name" value="L domain-like"/>
    <property type="match status" value="3"/>
</dbReference>
<evidence type="ECO:0000256" key="11">
    <source>
        <dbReference type="ARBA" id="ARBA00023136"/>
    </source>
</evidence>
<evidence type="ECO:0000256" key="9">
    <source>
        <dbReference type="ARBA" id="ARBA00022840"/>
    </source>
</evidence>
<keyword evidence="9" id="KW-0067">ATP-binding</keyword>
<keyword evidence="12" id="KW-0675">Receptor</keyword>
<keyword evidence="5 15" id="KW-0812">Transmembrane</keyword>
<evidence type="ECO:0000256" key="13">
    <source>
        <dbReference type="ARBA" id="ARBA00023180"/>
    </source>
</evidence>
<gene>
    <name evidence="18" type="ORF">MtrunA17_Chr3g0142271</name>
</gene>
<evidence type="ECO:0000256" key="6">
    <source>
        <dbReference type="ARBA" id="ARBA00022729"/>
    </source>
</evidence>
<dbReference type="Pfam" id="PF08263">
    <property type="entry name" value="LRRNT_2"/>
    <property type="match status" value="1"/>
</dbReference>
<evidence type="ECO:0000259" key="17">
    <source>
        <dbReference type="PROSITE" id="PS50011"/>
    </source>
</evidence>
<dbReference type="PANTHER" id="PTHR48056">
    <property type="entry name" value="LRR RECEPTOR-LIKE SERINE/THREONINE-PROTEIN KINASE-RELATED"/>
    <property type="match status" value="1"/>
</dbReference>
<dbReference type="PANTHER" id="PTHR48056:SF28">
    <property type="entry name" value="PROTEIN KINASE DOMAIN-CONTAINING PROTEIN"/>
    <property type="match status" value="1"/>
</dbReference>
<evidence type="ECO:0000313" key="18">
    <source>
        <dbReference type="EMBL" id="RHN71072.1"/>
    </source>
</evidence>
<dbReference type="GO" id="GO:0004672">
    <property type="term" value="F:protein kinase activity"/>
    <property type="evidence" value="ECO:0007669"/>
    <property type="project" value="InterPro"/>
</dbReference>
<feature type="transmembrane region" description="Helical" evidence="15">
    <location>
        <begin position="764"/>
        <end position="787"/>
    </location>
</feature>
<protein>
    <recommendedName>
        <fullName evidence="17">Protein kinase domain-containing protein</fullName>
    </recommendedName>
</protein>
<keyword evidence="13" id="KW-0325">Glycoprotein</keyword>
<dbReference type="SMART" id="SM00220">
    <property type="entry name" value="S_TKc"/>
    <property type="match status" value="1"/>
</dbReference>
<dbReference type="InterPro" id="IPR003591">
    <property type="entry name" value="Leu-rich_rpt_typical-subtyp"/>
</dbReference>
<evidence type="ECO:0000256" key="8">
    <source>
        <dbReference type="ARBA" id="ARBA00022741"/>
    </source>
</evidence>
<evidence type="ECO:0000256" key="10">
    <source>
        <dbReference type="ARBA" id="ARBA00022989"/>
    </source>
</evidence>
<dbReference type="Pfam" id="PF13855">
    <property type="entry name" value="LRR_8"/>
    <property type="match status" value="4"/>
</dbReference>
<evidence type="ECO:0000256" key="4">
    <source>
        <dbReference type="ARBA" id="ARBA00022614"/>
    </source>
</evidence>
<dbReference type="InterPro" id="IPR013210">
    <property type="entry name" value="LRR_N_plant-typ"/>
</dbReference>
<keyword evidence="11 15" id="KW-0472">Membrane</keyword>
<keyword evidence="8" id="KW-0547">Nucleotide-binding</keyword>
<evidence type="ECO:0000256" key="1">
    <source>
        <dbReference type="ARBA" id="ARBA00004251"/>
    </source>
</evidence>
<dbReference type="PRINTS" id="PR00019">
    <property type="entry name" value="LEURICHRPT"/>
</dbReference>
<keyword evidence="6 16" id="KW-0732">Signal</keyword>
<dbReference type="PROSITE" id="PS00108">
    <property type="entry name" value="PROTEIN_KINASE_ST"/>
    <property type="match status" value="1"/>
</dbReference>
<dbReference type="FunFam" id="3.30.200.20:FF:000404">
    <property type="entry name" value="Putative LRR receptor-like serine/threonine-protein kinase"/>
    <property type="match status" value="1"/>
</dbReference>
<evidence type="ECO:0000256" key="14">
    <source>
        <dbReference type="SAM" id="MobiDB-lite"/>
    </source>
</evidence>
<keyword evidence="7" id="KW-0677">Repeat</keyword>
<evidence type="ECO:0000313" key="19">
    <source>
        <dbReference type="Proteomes" id="UP000265566"/>
    </source>
</evidence>
<comment type="similarity">
    <text evidence="2">Belongs to the protein kinase superfamily. Ser/Thr protein kinase family.</text>
</comment>
<dbReference type="OrthoDB" id="676979at2759"/>
<name>A0A396J122_MEDTR</name>
<comment type="caution">
    <text evidence="18">The sequence shown here is derived from an EMBL/GenBank/DDBJ whole genome shotgun (WGS) entry which is preliminary data.</text>
</comment>
<dbReference type="PROSITE" id="PS50011">
    <property type="entry name" value="PROTEIN_KINASE_DOM"/>
    <property type="match status" value="1"/>
</dbReference>
<dbReference type="InterPro" id="IPR008271">
    <property type="entry name" value="Ser/Thr_kinase_AS"/>
</dbReference>
<feature type="domain" description="Protein kinase" evidence="17">
    <location>
        <begin position="848"/>
        <end position="1136"/>
    </location>
</feature>
<dbReference type="Gramene" id="rna19715">
    <property type="protein sequence ID" value="RHN71072.1"/>
    <property type="gene ID" value="gene19715"/>
</dbReference>
<dbReference type="Gene3D" id="1.10.510.10">
    <property type="entry name" value="Transferase(Phosphotransferase) domain 1"/>
    <property type="match status" value="1"/>
</dbReference>
<dbReference type="Pfam" id="PF00069">
    <property type="entry name" value="Pkinase"/>
    <property type="match status" value="1"/>
</dbReference>